<protein>
    <submittedName>
        <fullName evidence="5">Cilia- and flagella-associated protein 61-like</fullName>
    </submittedName>
</protein>
<reference evidence="5" key="1">
    <citation type="submission" date="2025-08" db="UniProtKB">
        <authorList>
            <consortium name="RefSeq"/>
        </authorList>
    </citation>
    <scope>IDENTIFICATION</scope>
    <source>
        <tissue evidence="5">Entire body</tissue>
    </source>
</reference>
<evidence type="ECO:0000313" key="5">
    <source>
        <dbReference type="RefSeq" id="XP_018320131.2"/>
    </source>
</evidence>
<dbReference type="STRING" id="224129.A0A1W4W7R4"/>
<dbReference type="InParanoid" id="A0A1W4W7R4"/>
<dbReference type="SUPFAM" id="SSF51905">
    <property type="entry name" value="FAD/NAD(P)-binding domain"/>
    <property type="match status" value="1"/>
</dbReference>
<evidence type="ECO:0000313" key="4">
    <source>
        <dbReference type="Proteomes" id="UP000192223"/>
    </source>
</evidence>
<dbReference type="PANTHER" id="PTHR21178:SF8">
    <property type="entry name" value="CILIA- AND FLAGELLA-ASSOCIATED PROTEIN 61"/>
    <property type="match status" value="1"/>
</dbReference>
<dbReference type="InterPro" id="IPR056299">
    <property type="entry name" value="CFAP61_dimer"/>
</dbReference>
<feature type="region of interest" description="Disordered" evidence="1">
    <location>
        <begin position="319"/>
        <end position="345"/>
    </location>
</feature>
<evidence type="ECO:0000256" key="1">
    <source>
        <dbReference type="SAM" id="MobiDB-lite"/>
    </source>
</evidence>
<organism evidence="4 5">
    <name type="scientific">Agrilus planipennis</name>
    <name type="common">Emerald ash borer</name>
    <name type="synonym">Agrilus marcopoli</name>
    <dbReference type="NCBI Taxonomy" id="224129"/>
    <lineage>
        <taxon>Eukaryota</taxon>
        <taxon>Metazoa</taxon>
        <taxon>Ecdysozoa</taxon>
        <taxon>Arthropoda</taxon>
        <taxon>Hexapoda</taxon>
        <taxon>Insecta</taxon>
        <taxon>Pterygota</taxon>
        <taxon>Neoptera</taxon>
        <taxon>Endopterygota</taxon>
        <taxon>Coleoptera</taxon>
        <taxon>Polyphaga</taxon>
        <taxon>Elateriformia</taxon>
        <taxon>Buprestoidea</taxon>
        <taxon>Buprestidae</taxon>
        <taxon>Agrilinae</taxon>
        <taxon>Agrilus</taxon>
    </lineage>
</organism>
<dbReference type="GeneID" id="108733451"/>
<evidence type="ECO:0000259" key="2">
    <source>
        <dbReference type="Pfam" id="PF16092"/>
    </source>
</evidence>
<sequence>MQHNSRDTDGIPKGTDINETSHRYAYSSTDLKHVLKMVQKVHKDLFGDFDVEERMEGSIFNTVIENESEVPICLMCFKNHPWMLSVPPWDWECWIHRVYGLPLINSWNTLWISLMLWQKEYKEHFLHLMLKNLFSWKPQIQYLLLIIPPHMLGIEWIEKHGFRMYPKNVDTRSCQTFILFVADTILPKYKIRRAVEEDNDEIVEIVKNDSERLTYLYGDYYIAEILTTHRNCGRQIIVAEYEEVVVGVFVLNENVNYELLKSRFELTPFFNFRKFPPYEVDYLFDTVDYYNINMNEDDISVSESTFSNKDILPEEANVQDEMSMGKQQSQNASGSSGSESSDDGLSLETIPSLHVFTEISSDSDDNALEAHIKPQSKVFEPEQVNLYTQHLYETEIRYEYTSSRKSSLFLTGEDQKIPRTKLDTYIGEPNAFVIEVASVTQEHMKTALPKLFSAAYECFPNRDFALICMHPQCFAPAFENLCSRLTPRPNHTFDENVYFQHRDYFYGTPRVRQASPRDYDAIQRSLKVADNVENFLNEFSDAVYDEGSMLSAYVLLLHTKIIGVAILQPFNDIDRVKSQYQLKTCFNEKVNKPYTFGEIKYSVRSCVFNKLSTFFLRELHRMSDFSMIFYEEEYNDTDDILRHRIVNNLFEYMLPVRIKKQPEPIDLNVADEDRRFLNRGPPTITTQPENVILVSLPRISRPTFDVNVKLVVVGAGVTATAFLESLLCKWSEECRLTYTNITLVAPHGLWTQDMGLSSSLAWKLMIPSKTSFRERKGHMITIRSLINQVHGVMTAIDRKNKTLIINNRAYLKYDYLFLMCGEQFQKPGFNPRNVLSQTNIRNFPRNVFIVNDLTDGQRSLDMLRELINEVANNEYNITVFGNRIEAFCCLNALMMSGVPGKNLTFIDTSVHIEDSLIPSYWTAKPFPDSEILDAVRNAIKECGIKQHINYDYEDWDYDSEKNLITGATFKSKYERIHVPCIAMYMYCHRTVSPVTFMAINKAGLTYDGGLVIDSQYKTNDPVIYAAGTMTKYSRKYYADHLCHRFYNLEEVGSDMGKNINKAFITAATKRRLIEEVTGPVCEEGEYVVRVYEKPVKIFCKLPGNLNYLYITKPGKFFPGQTSDDPKEYGRDLVTGNIHQLNTQGFFKIHLNKHNIIESVMCLTRLDVNMNNLFAIWGRHESFFNKMLLRYDMGLIRDFFQFFREPWTFALYHDDFADIIEKIKDLVYLQVDPLLGETWGKRIIDLHRMYNWKDVPDDVIGELEEEFESTSYPNAVKEIVMQYIYNRAHILPMYLVPVNDVHLFFDDIESSPLFKNQ</sequence>
<dbReference type="SUPFAM" id="SSF55729">
    <property type="entry name" value="Acyl-CoA N-acyltransferases (Nat)"/>
    <property type="match status" value="1"/>
</dbReference>
<dbReference type="PANTHER" id="PTHR21178">
    <property type="entry name" value="CILIA- AND FLAGELLA-ASSOCIATED PROTEIN 61"/>
    <property type="match status" value="1"/>
</dbReference>
<dbReference type="OrthoDB" id="382863at2759"/>
<dbReference type="InterPro" id="IPR016181">
    <property type="entry name" value="Acyl_CoA_acyltransferase"/>
</dbReference>
<dbReference type="InterPro" id="IPR032151">
    <property type="entry name" value="CFAP61_N"/>
</dbReference>
<dbReference type="FunCoup" id="A0A1W4W7R4">
    <property type="interactions" value="2"/>
</dbReference>
<dbReference type="InterPro" id="IPR036188">
    <property type="entry name" value="FAD/NAD-bd_sf"/>
</dbReference>
<dbReference type="RefSeq" id="XP_018320131.2">
    <property type="nucleotide sequence ID" value="XM_018464629.2"/>
</dbReference>
<dbReference type="Proteomes" id="UP000192223">
    <property type="component" value="Unplaced"/>
</dbReference>
<accession>A0A1W4W7R4</accession>
<evidence type="ECO:0000259" key="3">
    <source>
        <dbReference type="Pfam" id="PF23150"/>
    </source>
</evidence>
<feature type="domain" description="CFAP61 dimerisation" evidence="3">
    <location>
        <begin position="1090"/>
        <end position="1210"/>
    </location>
</feature>
<name>A0A1W4W7R4_AGRPL</name>
<dbReference type="Gene3D" id="3.50.50.60">
    <property type="entry name" value="FAD/NAD(P)-binding domain"/>
    <property type="match status" value="2"/>
</dbReference>
<dbReference type="Pfam" id="PF16092">
    <property type="entry name" value="CFAP61_N"/>
    <property type="match status" value="1"/>
</dbReference>
<dbReference type="InterPro" id="IPR038884">
    <property type="entry name" value="CFAP61"/>
</dbReference>
<dbReference type="Pfam" id="PF23150">
    <property type="entry name" value="CFAP61_dimer"/>
    <property type="match status" value="1"/>
</dbReference>
<feature type="compositionally biased region" description="Low complexity" evidence="1">
    <location>
        <begin position="333"/>
        <end position="345"/>
    </location>
</feature>
<gene>
    <name evidence="5" type="primary">LOC108733451</name>
</gene>
<dbReference type="KEGG" id="apln:108733451"/>
<feature type="domain" description="Cilia- and flagella-associated protein 61 N-terminal" evidence="2">
    <location>
        <begin position="28"/>
        <end position="274"/>
    </location>
</feature>
<proteinExistence type="predicted"/>
<keyword evidence="4" id="KW-1185">Reference proteome</keyword>